<evidence type="ECO:0000256" key="6">
    <source>
        <dbReference type="ARBA" id="ARBA00022833"/>
    </source>
</evidence>
<dbReference type="InterPro" id="IPR045175">
    <property type="entry name" value="M28_fam"/>
</dbReference>
<evidence type="ECO:0000256" key="3">
    <source>
        <dbReference type="ARBA" id="ARBA00022723"/>
    </source>
</evidence>
<protein>
    <submittedName>
        <fullName evidence="9">M28 family peptidase</fullName>
    </submittedName>
</protein>
<evidence type="ECO:0000256" key="2">
    <source>
        <dbReference type="ARBA" id="ARBA00022670"/>
    </source>
</evidence>
<dbReference type="GO" id="GO:0004177">
    <property type="term" value="F:aminopeptidase activity"/>
    <property type="evidence" value="ECO:0007669"/>
    <property type="project" value="UniProtKB-KW"/>
</dbReference>
<dbReference type="GO" id="GO:0008235">
    <property type="term" value="F:metalloexopeptidase activity"/>
    <property type="evidence" value="ECO:0007669"/>
    <property type="project" value="InterPro"/>
</dbReference>
<dbReference type="PROSITE" id="PS51257">
    <property type="entry name" value="PROKAR_LIPOPROTEIN"/>
    <property type="match status" value="1"/>
</dbReference>
<reference evidence="9 10" key="1">
    <citation type="submission" date="2019-12" db="EMBL/GenBank/DDBJ databases">
        <title>Genomic-based taxomic classification of the family Erythrobacteraceae.</title>
        <authorList>
            <person name="Xu L."/>
        </authorList>
    </citation>
    <scope>NUCLEOTIDE SEQUENCE [LARGE SCALE GENOMIC DNA]</scope>
    <source>
        <strain evidence="9 10">MCCC 1K01500</strain>
    </source>
</reference>
<dbReference type="PANTHER" id="PTHR12147">
    <property type="entry name" value="METALLOPEPTIDASE M28 FAMILY MEMBER"/>
    <property type="match status" value="1"/>
</dbReference>
<keyword evidence="4 7" id="KW-0732">Signal</keyword>
<evidence type="ECO:0000256" key="7">
    <source>
        <dbReference type="SAM" id="SignalP"/>
    </source>
</evidence>
<name>A0A6I4SZU8_9SPHN</name>
<dbReference type="PANTHER" id="PTHR12147:SF56">
    <property type="entry name" value="AMINOPEPTIDASE YDR415C-RELATED"/>
    <property type="match status" value="1"/>
</dbReference>
<dbReference type="EMBL" id="WTYM01000041">
    <property type="protein sequence ID" value="MXO59852.1"/>
    <property type="molecule type" value="Genomic_DNA"/>
</dbReference>
<evidence type="ECO:0000313" key="10">
    <source>
        <dbReference type="Proteomes" id="UP000433652"/>
    </source>
</evidence>
<dbReference type="GO" id="GO:0006508">
    <property type="term" value="P:proteolysis"/>
    <property type="evidence" value="ECO:0007669"/>
    <property type="project" value="UniProtKB-KW"/>
</dbReference>
<sequence>MELPFRIIAAPCAALLLALAGCAGLPFGQRADTGPHLSLDTLKDVTRTLSADEFEGRGTGTPGEGKTLAYMVERFAAAGLQPGNNGSWYQDVPLVKITAEDLGALNVYGPAADMLFAAGSDWIGMSYREQENISLHDSELVFVGYGVVAPERGWNDYAGIDMRGKTAVILVNDPDWRSETNAGPFNGRAMTYYGRWTYKFEEAARQGAQAALIVHEDYPAGYGWNVVERSWSGPQSRNRSEDRGASQTLVNGWISNDTAQAIASAAGTTLASLAAQAEQAGFRPVPLGLKVSTAFDNSLRYIDSKNVIGILPGRERPDEYVVHTAHWDHLGQCPPNEAGDDICNGAIDNALGSAALVALAEAQAKTGAAARSMVFLSVTAEEQGLLGSEYYAAHPIYPLDHTVGGLNIDGGSMAGPTRDVDVIGLGKSELDTVLARNLPKVGLSASPDSAPQAGYYYRSDHFSFAKRGVPMFNIKSGQDLVEGGREAGAAWNAEYRAHRYHAPDDEYDPAWDWRGVERQFELFYWLGRDLASSRQWPNWEPGDEFRTARDQSCAAAPGGC</sequence>
<evidence type="ECO:0000259" key="8">
    <source>
        <dbReference type="Pfam" id="PF04389"/>
    </source>
</evidence>
<organism evidence="9 10">
    <name type="scientific">Croceibacterium salegens</name>
    <dbReference type="NCBI Taxonomy" id="1737568"/>
    <lineage>
        <taxon>Bacteria</taxon>
        <taxon>Pseudomonadati</taxon>
        <taxon>Pseudomonadota</taxon>
        <taxon>Alphaproteobacteria</taxon>
        <taxon>Sphingomonadales</taxon>
        <taxon>Erythrobacteraceae</taxon>
        <taxon>Croceibacterium</taxon>
    </lineage>
</organism>
<keyword evidence="3" id="KW-0479">Metal-binding</keyword>
<evidence type="ECO:0000256" key="4">
    <source>
        <dbReference type="ARBA" id="ARBA00022729"/>
    </source>
</evidence>
<dbReference type="SUPFAM" id="SSF53187">
    <property type="entry name" value="Zn-dependent exopeptidases"/>
    <property type="match status" value="1"/>
</dbReference>
<feature type="chain" id="PRO_5026168557" evidence="7">
    <location>
        <begin position="24"/>
        <end position="560"/>
    </location>
</feature>
<dbReference type="Proteomes" id="UP000433652">
    <property type="component" value="Unassembled WGS sequence"/>
</dbReference>
<evidence type="ECO:0000313" key="9">
    <source>
        <dbReference type="EMBL" id="MXO59852.1"/>
    </source>
</evidence>
<feature type="signal peptide" evidence="7">
    <location>
        <begin position="1"/>
        <end position="23"/>
    </location>
</feature>
<evidence type="ECO:0000256" key="1">
    <source>
        <dbReference type="ARBA" id="ARBA00022438"/>
    </source>
</evidence>
<dbReference type="CDD" id="cd04821">
    <property type="entry name" value="PA_M28_1_2"/>
    <property type="match status" value="1"/>
</dbReference>
<dbReference type="InterPro" id="IPR007484">
    <property type="entry name" value="Peptidase_M28"/>
</dbReference>
<keyword evidence="2" id="KW-0645">Protease</keyword>
<evidence type="ECO:0000256" key="5">
    <source>
        <dbReference type="ARBA" id="ARBA00022801"/>
    </source>
</evidence>
<keyword evidence="1" id="KW-0031">Aminopeptidase</keyword>
<proteinExistence type="predicted"/>
<keyword evidence="5" id="KW-0378">Hydrolase</keyword>
<dbReference type="GO" id="GO:0046872">
    <property type="term" value="F:metal ion binding"/>
    <property type="evidence" value="ECO:0007669"/>
    <property type="project" value="UniProtKB-KW"/>
</dbReference>
<gene>
    <name evidence="9" type="ORF">GRI89_09905</name>
</gene>
<dbReference type="RefSeq" id="WP_159794692.1">
    <property type="nucleotide sequence ID" value="NZ_WTYM01000041.1"/>
</dbReference>
<dbReference type="Gene3D" id="3.50.30.30">
    <property type="match status" value="1"/>
</dbReference>
<feature type="domain" description="Peptidase M28" evidence="8">
    <location>
        <begin position="306"/>
        <end position="518"/>
    </location>
</feature>
<dbReference type="AlphaFoldDB" id="A0A6I4SZU8"/>
<comment type="caution">
    <text evidence="9">The sequence shown here is derived from an EMBL/GenBank/DDBJ whole genome shotgun (WGS) entry which is preliminary data.</text>
</comment>
<dbReference type="Pfam" id="PF04389">
    <property type="entry name" value="Peptidase_M28"/>
    <property type="match status" value="1"/>
</dbReference>
<keyword evidence="6" id="KW-0862">Zinc</keyword>
<dbReference type="Gene3D" id="3.40.630.10">
    <property type="entry name" value="Zn peptidases"/>
    <property type="match status" value="1"/>
</dbReference>
<accession>A0A6I4SZU8</accession>
<keyword evidence="10" id="KW-1185">Reference proteome</keyword>
<dbReference type="OrthoDB" id="9778250at2"/>